<sequence>MKKRNLFNELMEGFAAIEAARRGEMQIKKIRVELNPPSAVQAKVLPNPPRKKNRVH</sequence>
<dbReference type="EMBL" id="WNKY01000014">
    <property type="protein sequence ID" value="MTV38827.1"/>
    <property type="molecule type" value="Genomic_DNA"/>
</dbReference>
<dbReference type="AlphaFoldDB" id="A0A6L6PJR8"/>
<evidence type="ECO:0000313" key="1">
    <source>
        <dbReference type="EMBL" id="MTV38827.1"/>
    </source>
</evidence>
<comment type="caution">
    <text evidence="1">The sequence shown here is derived from an EMBL/GenBank/DDBJ whole genome shotgun (WGS) entry which is preliminary data.</text>
</comment>
<reference evidence="1 2" key="1">
    <citation type="submission" date="2019-11" db="EMBL/GenBank/DDBJ databases">
        <title>Type strains purchased from KCTC, JCM and DSMZ.</title>
        <authorList>
            <person name="Lu H."/>
        </authorList>
    </citation>
    <scope>NUCLEOTIDE SEQUENCE [LARGE SCALE GENOMIC DNA]</scope>
    <source>
        <strain evidence="1 2">KCTC 22382</strain>
    </source>
</reference>
<name>A0A6L6PJR8_9BURK</name>
<dbReference type="RefSeq" id="WP_155464402.1">
    <property type="nucleotide sequence ID" value="NZ_WNKY01000014.1"/>
</dbReference>
<evidence type="ECO:0000313" key="2">
    <source>
        <dbReference type="Proteomes" id="UP000475582"/>
    </source>
</evidence>
<gene>
    <name evidence="1" type="ORF">GM676_14710</name>
</gene>
<protein>
    <submittedName>
        <fullName evidence="1">Uncharacterized protein</fullName>
    </submittedName>
</protein>
<keyword evidence="2" id="KW-1185">Reference proteome</keyword>
<dbReference type="OrthoDB" id="9799384at2"/>
<accession>A0A6L6PJR8</accession>
<organism evidence="1 2">
    <name type="scientific">Duganella radicis</name>
    <dbReference type="NCBI Taxonomy" id="551988"/>
    <lineage>
        <taxon>Bacteria</taxon>
        <taxon>Pseudomonadati</taxon>
        <taxon>Pseudomonadota</taxon>
        <taxon>Betaproteobacteria</taxon>
        <taxon>Burkholderiales</taxon>
        <taxon>Oxalobacteraceae</taxon>
        <taxon>Telluria group</taxon>
        <taxon>Duganella</taxon>
    </lineage>
</organism>
<proteinExistence type="predicted"/>
<dbReference type="Proteomes" id="UP000475582">
    <property type="component" value="Unassembled WGS sequence"/>
</dbReference>